<feature type="coiled-coil region" evidence="1">
    <location>
        <begin position="58"/>
        <end position="85"/>
    </location>
</feature>
<dbReference type="Gene3D" id="3.30.70.2970">
    <property type="entry name" value="Protein of unknown function (DUF541), domain 2"/>
    <property type="match status" value="1"/>
</dbReference>
<keyword evidence="1" id="KW-0175">Coiled coil</keyword>
<dbReference type="Gene3D" id="3.30.110.170">
    <property type="entry name" value="Protein of unknown function (DUF541), domain 1"/>
    <property type="match status" value="1"/>
</dbReference>
<evidence type="ECO:0000313" key="6">
    <source>
        <dbReference type="Proteomes" id="UP000253065"/>
    </source>
</evidence>
<feature type="chain" id="PRO_5016620316" description="SIMPL domain-containing protein" evidence="2">
    <location>
        <begin position="24"/>
        <end position="227"/>
    </location>
</feature>
<reference evidence="4 5" key="1">
    <citation type="submission" date="2018-07" db="EMBL/GenBank/DDBJ databases">
        <title>Freshwater and sediment microbial communities from various areas in North America, analyzing microbe dynamics in response to fracking.</title>
        <authorList>
            <person name="Lamendella R."/>
        </authorList>
    </citation>
    <scope>NUCLEOTIDE SEQUENCE [LARGE SCALE GENOMIC DNA]</scope>
    <source>
        <strain evidence="4 5">114E</strain>
        <strain evidence="3 6">114E_o</strain>
    </source>
</reference>
<keyword evidence="6" id="KW-1185">Reference proteome</keyword>
<dbReference type="EMBL" id="QPJB01000001">
    <property type="protein sequence ID" value="RCW37935.1"/>
    <property type="molecule type" value="Genomic_DNA"/>
</dbReference>
<keyword evidence="2" id="KW-0732">Signal</keyword>
<proteinExistence type="predicted"/>
<dbReference type="GO" id="GO:0006974">
    <property type="term" value="P:DNA damage response"/>
    <property type="evidence" value="ECO:0007669"/>
    <property type="project" value="TreeGrafter"/>
</dbReference>
<evidence type="ECO:0000313" key="4">
    <source>
        <dbReference type="EMBL" id="RCW37935.1"/>
    </source>
</evidence>
<evidence type="ECO:0000256" key="1">
    <source>
        <dbReference type="SAM" id="Coils"/>
    </source>
</evidence>
<sequence>MIKRRLPLALAAAITVIPATASAGEVSLNGEGIVRYEPDSARLQFSVTAEHPDAAKASEQVSDTMDEWRQAIAAYRNELDDYSDADLSVYTRMLPVREQGQDPKRVSVASQTVSFSINDLELLNPLIGEANKLGLQYHLGSHQFFHSDEQGLEREALARAIADARSRCEFVAKQLEQRCGEVVSLNVNGGHRPVPMMQAESKMVGDAVSSVGPREIQATVRATFELD</sequence>
<comment type="caution">
    <text evidence="4">The sequence shown here is derived from an EMBL/GenBank/DDBJ whole genome shotgun (WGS) entry which is preliminary data.</text>
</comment>
<dbReference type="RefSeq" id="WP_223268827.1">
    <property type="nucleotide sequence ID" value="NZ_QNSA01000001.1"/>
</dbReference>
<evidence type="ECO:0008006" key="7">
    <source>
        <dbReference type="Google" id="ProtNLM"/>
    </source>
</evidence>
<protein>
    <recommendedName>
        <fullName evidence="7">SIMPL domain-containing protein</fullName>
    </recommendedName>
</protein>
<dbReference type="PANTHER" id="PTHR34387">
    <property type="entry name" value="SLR1258 PROTEIN"/>
    <property type="match status" value="1"/>
</dbReference>
<name>A0A368VCH8_MARNT</name>
<organism evidence="4 5">
    <name type="scientific">Marinobacter nauticus</name>
    <name type="common">Marinobacter hydrocarbonoclasticus</name>
    <name type="synonym">Marinobacter aquaeolei</name>
    <dbReference type="NCBI Taxonomy" id="2743"/>
    <lineage>
        <taxon>Bacteria</taxon>
        <taxon>Pseudomonadati</taxon>
        <taxon>Pseudomonadota</taxon>
        <taxon>Gammaproteobacteria</taxon>
        <taxon>Pseudomonadales</taxon>
        <taxon>Marinobacteraceae</taxon>
        <taxon>Marinobacter</taxon>
    </lineage>
</organism>
<dbReference type="PANTHER" id="PTHR34387:SF2">
    <property type="entry name" value="SLR1258 PROTEIN"/>
    <property type="match status" value="1"/>
</dbReference>
<feature type="signal peptide" evidence="2">
    <location>
        <begin position="1"/>
        <end position="23"/>
    </location>
</feature>
<evidence type="ECO:0000313" key="3">
    <source>
        <dbReference type="EMBL" id="RBP77089.1"/>
    </source>
</evidence>
<dbReference type="InterPro" id="IPR007497">
    <property type="entry name" value="SIMPL/DUF541"/>
</dbReference>
<dbReference type="AlphaFoldDB" id="A0A368VCH8"/>
<dbReference type="InterPro" id="IPR052022">
    <property type="entry name" value="26kDa_periplasmic_antigen"/>
</dbReference>
<evidence type="ECO:0000313" key="5">
    <source>
        <dbReference type="Proteomes" id="UP000252795"/>
    </source>
</evidence>
<accession>A0A368VCH8</accession>
<gene>
    <name evidence="4" type="ORF">DET51_101278</name>
    <name evidence="3" type="ORF">DET64_101279</name>
</gene>
<dbReference type="Proteomes" id="UP000252795">
    <property type="component" value="Unassembled WGS sequence"/>
</dbReference>
<dbReference type="Pfam" id="PF04402">
    <property type="entry name" value="SIMPL"/>
    <property type="match status" value="1"/>
</dbReference>
<dbReference type="Proteomes" id="UP000253065">
    <property type="component" value="Unassembled WGS sequence"/>
</dbReference>
<evidence type="ECO:0000256" key="2">
    <source>
        <dbReference type="SAM" id="SignalP"/>
    </source>
</evidence>
<dbReference type="EMBL" id="QNSA01000001">
    <property type="protein sequence ID" value="RBP77089.1"/>
    <property type="molecule type" value="Genomic_DNA"/>
</dbReference>